<evidence type="ECO:0000313" key="1">
    <source>
        <dbReference type="EMBL" id="KAJ1089618.1"/>
    </source>
</evidence>
<dbReference type="AlphaFoldDB" id="A0AAV7LEQ2"/>
<dbReference type="EMBL" id="JANPWB010000015">
    <property type="protein sequence ID" value="KAJ1089618.1"/>
    <property type="molecule type" value="Genomic_DNA"/>
</dbReference>
<name>A0AAV7LEQ2_PLEWA</name>
<proteinExistence type="predicted"/>
<gene>
    <name evidence="1" type="ORF">NDU88_002767</name>
</gene>
<reference evidence="1" key="1">
    <citation type="journal article" date="2022" name="bioRxiv">
        <title>Sequencing and chromosome-scale assembly of the giantPleurodeles waltlgenome.</title>
        <authorList>
            <person name="Brown T."/>
            <person name="Elewa A."/>
            <person name="Iarovenko S."/>
            <person name="Subramanian E."/>
            <person name="Araus A.J."/>
            <person name="Petzold A."/>
            <person name="Susuki M."/>
            <person name="Suzuki K.-i.T."/>
            <person name="Hayashi T."/>
            <person name="Toyoda A."/>
            <person name="Oliveira C."/>
            <person name="Osipova E."/>
            <person name="Leigh N.D."/>
            <person name="Simon A."/>
            <person name="Yun M.H."/>
        </authorList>
    </citation>
    <scope>NUCLEOTIDE SEQUENCE</scope>
    <source>
        <strain evidence="1">20211129_DDA</strain>
        <tissue evidence="1">Liver</tissue>
    </source>
</reference>
<dbReference type="Proteomes" id="UP001066276">
    <property type="component" value="Chromosome 11"/>
</dbReference>
<sequence length="161" mass="17838">MRTWMAGCRPRLCTGVGGSRLAGVASVADRAAYMGWTTVAEPSEECHLDEPGNLTAETSWRTQRVSADDPGDGSPPDMTTIIMELQAGIRAIDACFDTLRTRVDRKGEQLDLQKVAWTELRNASRLLKITFVNAWRRYRNVLGCQGTLTLKRRKPGVADLD</sequence>
<organism evidence="1 2">
    <name type="scientific">Pleurodeles waltl</name>
    <name type="common">Iberian ribbed newt</name>
    <dbReference type="NCBI Taxonomy" id="8319"/>
    <lineage>
        <taxon>Eukaryota</taxon>
        <taxon>Metazoa</taxon>
        <taxon>Chordata</taxon>
        <taxon>Craniata</taxon>
        <taxon>Vertebrata</taxon>
        <taxon>Euteleostomi</taxon>
        <taxon>Amphibia</taxon>
        <taxon>Batrachia</taxon>
        <taxon>Caudata</taxon>
        <taxon>Salamandroidea</taxon>
        <taxon>Salamandridae</taxon>
        <taxon>Pleurodelinae</taxon>
        <taxon>Pleurodeles</taxon>
    </lineage>
</organism>
<accession>A0AAV7LEQ2</accession>
<comment type="caution">
    <text evidence="1">The sequence shown here is derived from an EMBL/GenBank/DDBJ whole genome shotgun (WGS) entry which is preliminary data.</text>
</comment>
<protein>
    <submittedName>
        <fullName evidence="1">Uncharacterized protein</fullName>
    </submittedName>
</protein>
<keyword evidence="2" id="KW-1185">Reference proteome</keyword>
<evidence type="ECO:0000313" key="2">
    <source>
        <dbReference type="Proteomes" id="UP001066276"/>
    </source>
</evidence>